<dbReference type="Pfam" id="PF04386">
    <property type="entry name" value="SspB"/>
    <property type="match status" value="1"/>
</dbReference>
<keyword evidence="3" id="KW-1185">Reference proteome</keyword>
<dbReference type="PIRSF" id="PIRSF005276">
    <property type="entry name" value="SspB"/>
    <property type="match status" value="1"/>
</dbReference>
<evidence type="ECO:0000313" key="2">
    <source>
        <dbReference type="EMBL" id="OZY86312.1"/>
    </source>
</evidence>
<keyword evidence="2" id="KW-0378">Hydrolase</keyword>
<evidence type="ECO:0000256" key="1">
    <source>
        <dbReference type="SAM" id="MobiDB-lite"/>
    </source>
</evidence>
<dbReference type="Gene3D" id="2.30.30.220">
    <property type="entry name" value="SspB-like"/>
    <property type="match status" value="1"/>
</dbReference>
<dbReference type="GO" id="GO:0045732">
    <property type="term" value="P:positive regulation of protein catabolic process"/>
    <property type="evidence" value="ECO:0007669"/>
    <property type="project" value="TreeGrafter"/>
</dbReference>
<name>A0A266Q8Z1_9GAMM</name>
<dbReference type="Proteomes" id="UP000216101">
    <property type="component" value="Unassembled WGS sequence"/>
</dbReference>
<dbReference type="GO" id="GO:0005840">
    <property type="term" value="C:ribosome"/>
    <property type="evidence" value="ECO:0007669"/>
    <property type="project" value="TreeGrafter"/>
</dbReference>
<sequence>MSMTSSRPYFLRAVYEWILDNNCTPHILVDAHVTGTQVPQQHVNKDGQIILNISPSAIKDFFMDNTAVSFNARFSGVVNNLYIPCGAILGIYARENGQGMMFEPEPNPAPPPPPSGPTPVPSGGGTSMSGDAPPAKRPGLRVVK</sequence>
<protein>
    <submittedName>
        <fullName evidence="2">ClpXP protease specificity-enhancing factor</fullName>
    </submittedName>
</protein>
<dbReference type="SUPFAM" id="SSF101738">
    <property type="entry name" value="SspB-like"/>
    <property type="match status" value="1"/>
</dbReference>
<dbReference type="GO" id="GO:0005829">
    <property type="term" value="C:cytosol"/>
    <property type="evidence" value="ECO:0007669"/>
    <property type="project" value="TreeGrafter"/>
</dbReference>
<dbReference type="GO" id="GO:0008233">
    <property type="term" value="F:peptidase activity"/>
    <property type="evidence" value="ECO:0007669"/>
    <property type="project" value="UniProtKB-KW"/>
</dbReference>
<organism evidence="2 3">
    <name type="scientific">Cellvibrio mixtus</name>
    <dbReference type="NCBI Taxonomy" id="39650"/>
    <lineage>
        <taxon>Bacteria</taxon>
        <taxon>Pseudomonadati</taxon>
        <taxon>Pseudomonadota</taxon>
        <taxon>Gammaproteobacteria</taxon>
        <taxon>Cellvibrionales</taxon>
        <taxon>Cellvibrionaceae</taxon>
        <taxon>Cellvibrio</taxon>
    </lineage>
</organism>
<dbReference type="GO" id="GO:0006508">
    <property type="term" value="P:proteolysis"/>
    <property type="evidence" value="ECO:0007669"/>
    <property type="project" value="UniProtKB-KW"/>
</dbReference>
<dbReference type="STRING" id="1209072.GCA_000766945_03734"/>
<dbReference type="EMBL" id="NHNI01000001">
    <property type="protein sequence ID" value="OZY86312.1"/>
    <property type="molecule type" value="Genomic_DNA"/>
</dbReference>
<proteinExistence type="predicted"/>
<dbReference type="PANTHER" id="PTHR37486:SF1">
    <property type="entry name" value="STRINGENT STARVATION PROTEIN B"/>
    <property type="match status" value="1"/>
</dbReference>
<dbReference type="NCBIfam" id="NF008769">
    <property type="entry name" value="PRK11798.2-5"/>
    <property type="match status" value="1"/>
</dbReference>
<dbReference type="AlphaFoldDB" id="A0A266Q8Z1"/>
<keyword evidence="2" id="KW-0645">Protease</keyword>
<feature type="region of interest" description="Disordered" evidence="1">
    <location>
        <begin position="99"/>
        <end position="144"/>
    </location>
</feature>
<dbReference type="InterPro" id="IPR036760">
    <property type="entry name" value="SspB-like_sf"/>
</dbReference>
<dbReference type="InterPro" id="IPR007481">
    <property type="entry name" value="SspB"/>
</dbReference>
<dbReference type="PANTHER" id="PTHR37486">
    <property type="entry name" value="STRINGENT STARVATION PROTEIN B"/>
    <property type="match status" value="1"/>
</dbReference>
<dbReference type="RefSeq" id="WP_094984012.1">
    <property type="nucleotide sequence ID" value="NZ_NHNI01000001.1"/>
</dbReference>
<evidence type="ECO:0000313" key="3">
    <source>
        <dbReference type="Proteomes" id="UP000216101"/>
    </source>
</evidence>
<accession>A0A266Q8Z1</accession>
<feature type="compositionally biased region" description="Pro residues" evidence="1">
    <location>
        <begin position="105"/>
        <end position="120"/>
    </location>
</feature>
<comment type="caution">
    <text evidence="2">The sequence shown here is derived from an EMBL/GenBank/DDBJ whole genome shotgun (WGS) entry which is preliminary data.</text>
</comment>
<gene>
    <name evidence="2" type="ORF">CBP51_04600</name>
</gene>
<reference evidence="3" key="1">
    <citation type="submission" date="2017-05" db="EMBL/GenBank/DDBJ databases">
        <authorList>
            <person name="Barney B.M."/>
        </authorList>
    </citation>
    <scope>NUCLEOTIDE SEQUENCE [LARGE SCALE GENOMIC DNA]</scope>
    <source>
        <strain evidence="3">PSBB022</strain>
    </source>
</reference>